<dbReference type="AlphaFoldDB" id="A0A2U0SI14"/>
<dbReference type="OrthoDB" id="5464529at2"/>
<dbReference type="RefSeq" id="WP_116470373.1">
    <property type="nucleotide sequence ID" value="NZ_QENQ01000001.1"/>
</dbReference>
<dbReference type="Pfam" id="PF05125">
    <property type="entry name" value="Phage_cap_P2"/>
    <property type="match status" value="1"/>
</dbReference>
<proteinExistence type="predicted"/>
<keyword evidence="2" id="KW-1185">Reference proteome</keyword>
<comment type="caution">
    <text evidence="1">The sequence shown here is derived from an EMBL/GenBank/DDBJ whole genome shotgun (WGS) entry which is preliminary data.</text>
</comment>
<protein>
    <submittedName>
        <fullName evidence="1">Phage major capsid protein, P2 family</fullName>
    </submittedName>
</protein>
<sequence length="351" mass="38932">MQNYTRELFNGYLGQIAKLNGLSGSFFAAGSAEIKKFAVAPAIEQKLQAKLQLSSDFLSRINVVPVISQIGDRVGVGVTRSLAGRTNTAAGQRRTPTSPFGSEAIDQYIAKQTNYDYAWPYALLDSWAHRPEFQQLCRDAVIVQKAQDIITIGFNGVKAEVQTDRAAYPLLQDVNYGWLYKMRTYAPDRVMSHGGKDQLKVYVSEAGTADYVNLDALVFDVIHNLLHEQFRGATDLVVIVGSDLVHEKYFKIVNEAGNTATEMVARDVLMSSRQLGGKPTMQVPNFPPDALMVTSLKNLSYYWQVGSNRRNIVEESALDQIANYESVNDAFMVEEYGKAALVENIQLGPKV</sequence>
<organism evidence="1 2">
    <name type="scientific">Sphingomonas pokkalii</name>
    <dbReference type="NCBI Taxonomy" id="2175090"/>
    <lineage>
        <taxon>Bacteria</taxon>
        <taxon>Pseudomonadati</taxon>
        <taxon>Pseudomonadota</taxon>
        <taxon>Alphaproteobacteria</taxon>
        <taxon>Sphingomonadales</taxon>
        <taxon>Sphingomonadaceae</taxon>
        <taxon>Sphingomonas</taxon>
    </lineage>
</organism>
<name>A0A2U0SI14_9SPHN</name>
<dbReference type="EMBL" id="QENQ01000001">
    <property type="protein sequence ID" value="PVX30979.1"/>
    <property type="molecule type" value="Genomic_DNA"/>
</dbReference>
<accession>A0A2U0SI14</accession>
<reference evidence="1 2" key="1">
    <citation type="submission" date="2018-05" db="EMBL/GenBank/DDBJ databases">
        <title>Description of Sphingomonas pokkalii sp nov, isolated from the rhizosphere of saline tolerant pokkali rice and its draft genome analysis.</title>
        <authorList>
            <person name="Menon R."/>
            <person name="Kumari S."/>
            <person name="Rameshkumar N."/>
        </authorList>
    </citation>
    <scope>NUCLEOTIDE SEQUENCE [LARGE SCALE GENOMIC DNA]</scope>
    <source>
        <strain evidence="1 2">L3B27</strain>
    </source>
</reference>
<dbReference type="Proteomes" id="UP000245890">
    <property type="component" value="Unassembled WGS sequence"/>
</dbReference>
<gene>
    <name evidence="1" type="ORF">DD559_17940</name>
</gene>
<evidence type="ECO:0000313" key="2">
    <source>
        <dbReference type="Proteomes" id="UP000245890"/>
    </source>
</evidence>
<dbReference type="InterPro" id="IPR006441">
    <property type="entry name" value="Phage_P2_GpN"/>
</dbReference>
<evidence type="ECO:0000313" key="1">
    <source>
        <dbReference type="EMBL" id="PVX30979.1"/>
    </source>
</evidence>
<dbReference type="NCBIfam" id="TIGR01551">
    <property type="entry name" value="major_capsid_P2"/>
    <property type="match status" value="1"/>
</dbReference>